<evidence type="ECO:0000313" key="1">
    <source>
        <dbReference type="EMBL" id="MDG0847006.1"/>
    </source>
</evidence>
<dbReference type="AlphaFoldDB" id="A0A9X4L6Q7"/>
<dbReference type="Proteomes" id="UP001152422">
    <property type="component" value="Unassembled WGS sequence"/>
</dbReference>
<protein>
    <submittedName>
        <fullName evidence="1">Uncharacterized protein</fullName>
    </submittedName>
</protein>
<comment type="caution">
    <text evidence="1">The sequence shown here is derived from an EMBL/GenBank/DDBJ whole genome shotgun (WGS) entry which is preliminary data.</text>
</comment>
<dbReference type="EMBL" id="JAMBQA010000008">
    <property type="protein sequence ID" value="MDG0847006.1"/>
    <property type="molecule type" value="Genomic_DNA"/>
</dbReference>
<proteinExistence type="predicted"/>
<evidence type="ECO:0000313" key="2">
    <source>
        <dbReference type="Proteomes" id="UP001152422"/>
    </source>
</evidence>
<gene>
    <name evidence="1" type="ORF">M4L89_12285</name>
</gene>
<keyword evidence="2" id="KW-1185">Reference proteome</keyword>
<reference evidence="1" key="1">
    <citation type="submission" date="2022-05" db="EMBL/GenBank/DDBJ databases">
        <title>Comparative genomics of Staphylococcus equorum isolates.</title>
        <authorList>
            <person name="Luelf R.H."/>
        </authorList>
    </citation>
    <scope>NUCLEOTIDE SEQUENCE</scope>
    <source>
        <strain evidence="1">TMW 2.2497</strain>
    </source>
</reference>
<sequence>MAKKKKPYVPPKLERKRTTVWLHEEEAIKNYKELSESVGNKQNVVDAIGRMILNGDFDYKKKEKKKKVRADGNYLLFLEVKEKVKSLGYSSMSELFDEILSENDSDITKKVLTEITEEDL</sequence>
<organism evidence="1 2">
    <name type="scientific">Staphylococcus equorum</name>
    <dbReference type="NCBI Taxonomy" id="246432"/>
    <lineage>
        <taxon>Bacteria</taxon>
        <taxon>Bacillati</taxon>
        <taxon>Bacillota</taxon>
        <taxon>Bacilli</taxon>
        <taxon>Bacillales</taxon>
        <taxon>Staphylococcaceae</taxon>
        <taxon>Staphylococcus</taxon>
    </lineage>
</organism>
<dbReference type="RefSeq" id="WP_107518102.1">
    <property type="nucleotide sequence ID" value="NZ_JAMBPY010000008.1"/>
</dbReference>
<accession>A0A9X4L6Q7</accession>
<name>A0A9X4L6Q7_9STAP</name>